<evidence type="ECO:0000313" key="14">
    <source>
        <dbReference type="Proteomes" id="UP000008718"/>
    </source>
</evidence>
<keyword evidence="6 10" id="KW-0812">Transmembrane</keyword>
<organism evidence="13 14">
    <name type="scientific">Paludibacter propionicigenes (strain DSM 17365 / JCM 13257 / WB4)</name>
    <dbReference type="NCBI Taxonomy" id="694427"/>
    <lineage>
        <taxon>Bacteria</taxon>
        <taxon>Pseudomonadati</taxon>
        <taxon>Bacteroidota</taxon>
        <taxon>Bacteroidia</taxon>
        <taxon>Bacteroidales</taxon>
        <taxon>Paludibacteraceae</taxon>
        <taxon>Paludibacter</taxon>
    </lineage>
</organism>
<evidence type="ECO:0000256" key="2">
    <source>
        <dbReference type="ARBA" id="ARBA00006555"/>
    </source>
</evidence>
<dbReference type="InterPro" id="IPR037682">
    <property type="entry name" value="TonB_C"/>
</dbReference>
<dbReference type="GO" id="GO:0009279">
    <property type="term" value="C:cell outer membrane"/>
    <property type="evidence" value="ECO:0007669"/>
    <property type="project" value="UniProtKB-SubCell"/>
</dbReference>
<dbReference type="HOGENOM" id="CLU_013798_3_1_10"/>
<keyword evidence="10" id="KW-0998">Cell outer membrane</keyword>
<evidence type="ECO:0000256" key="10">
    <source>
        <dbReference type="PROSITE-ProRule" id="PRU01360"/>
    </source>
</evidence>
<dbReference type="GO" id="GO:0055085">
    <property type="term" value="P:transmembrane transport"/>
    <property type="evidence" value="ECO:0007669"/>
    <property type="project" value="InterPro"/>
</dbReference>
<reference key="1">
    <citation type="submission" date="2010-11" db="EMBL/GenBank/DDBJ databases">
        <title>The complete genome of Paludibacter propionicigenes DSM 17365.</title>
        <authorList>
            <consortium name="US DOE Joint Genome Institute (JGI-PGF)"/>
            <person name="Lucas S."/>
            <person name="Copeland A."/>
            <person name="Lapidus A."/>
            <person name="Bruce D."/>
            <person name="Goodwin L."/>
            <person name="Pitluck S."/>
            <person name="Kyrpides N."/>
            <person name="Mavromatis K."/>
            <person name="Ivanova N."/>
            <person name="Munk A.C."/>
            <person name="Brettin T."/>
            <person name="Detter J.C."/>
            <person name="Han C."/>
            <person name="Tapia R."/>
            <person name="Land M."/>
            <person name="Hauser L."/>
            <person name="Markowitz V."/>
            <person name="Cheng J.-F."/>
            <person name="Hugenholtz P."/>
            <person name="Woyke T."/>
            <person name="Wu D."/>
            <person name="Gronow S."/>
            <person name="Wellnitz S."/>
            <person name="Brambilla E."/>
            <person name="Klenk H.-P."/>
            <person name="Eisen J.A."/>
        </authorList>
    </citation>
    <scope>NUCLEOTIDE SEQUENCE</scope>
    <source>
        <strain>WB4</strain>
    </source>
</reference>
<evidence type="ECO:0000313" key="13">
    <source>
        <dbReference type="EMBL" id="ADQ80957.1"/>
    </source>
</evidence>
<dbReference type="GO" id="GO:0031992">
    <property type="term" value="F:energy transducer activity"/>
    <property type="evidence" value="ECO:0007669"/>
    <property type="project" value="TreeGrafter"/>
</dbReference>
<dbReference type="Proteomes" id="UP000008718">
    <property type="component" value="Chromosome"/>
</dbReference>
<comment type="similarity">
    <text evidence="2">Belongs to the TonB family.</text>
</comment>
<dbReference type="Pfam" id="PF03544">
    <property type="entry name" value="TonB_C"/>
    <property type="match status" value="1"/>
</dbReference>
<evidence type="ECO:0000256" key="3">
    <source>
        <dbReference type="ARBA" id="ARBA00022448"/>
    </source>
</evidence>
<dbReference type="NCBIfam" id="TIGR01352">
    <property type="entry name" value="tonB_Cterm"/>
    <property type="match status" value="1"/>
</dbReference>
<comment type="subcellular location">
    <subcellularLocation>
        <location evidence="1">Cell inner membrane</location>
        <topology evidence="1">Single-pass membrane protein</topology>
        <orientation evidence="1">Periplasmic side</orientation>
    </subcellularLocation>
    <subcellularLocation>
        <location evidence="10">Cell outer membrane</location>
        <topology evidence="10">Multi-pass membrane protein</topology>
    </subcellularLocation>
</comment>
<evidence type="ECO:0000256" key="1">
    <source>
        <dbReference type="ARBA" id="ARBA00004383"/>
    </source>
</evidence>
<dbReference type="STRING" id="694427.Palpr_2828"/>
<reference evidence="13 14" key="2">
    <citation type="journal article" date="2011" name="Stand. Genomic Sci.">
        <title>Complete genome sequence of Paludibacter propionicigenes type strain (WB4).</title>
        <authorList>
            <person name="Gronow S."/>
            <person name="Munk C."/>
            <person name="Lapidus A."/>
            <person name="Nolan M."/>
            <person name="Lucas S."/>
            <person name="Hammon N."/>
            <person name="Deshpande S."/>
            <person name="Cheng J.F."/>
            <person name="Tapia R."/>
            <person name="Han C."/>
            <person name="Goodwin L."/>
            <person name="Pitluck S."/>
            <person name="Liolios K."/>
            <person name="Ivanova N."/>
            <person name="Mavromatis K."/>
            <person name="Mikhailova N."/>
            <person name="Pati A."/>
            <person name="Chen A."/>
            <person name="Palaniappan K."/>
            <person name="Land M."/>
            <person name="Hauser L."/>
            <person name="Chang Y.J."/>
            <person name="Jeffries C.D."/>
            <person name="Brambilla E."/>
            <person name="Rohde M."/>
            <person name="Goker M."/>
            <person name="Detter J.C."/>
            <person name="Woyke T."/>
            <person name="Bristow J."/>
            <person name="Eisen J.A."/>
            <person name="Markowitz V."/>
            <person name="Hugenholtz P."/>
            <person name="Kyrpides N.C."/>
            <person name="Klenk H.P."/>
        </authorList>
    </citation>
    <scope>NUCLEOTIDE SEQUENCE [LARGE SCALE GENOMIC DNA]</scope>
    <source>
        <strain evidence="14">DSM 17365 / JCM 13257 / WB4</strain>
    </source>
</reference>
<dbReference type="InterPro" id="IPR051045">
    <property type="entry name" value="TonB-dependent_transducer"/>
</dbReference>
<evidence type="ECO:0000256" key="5">
    <source>
        <dbReference type="ARBA" id="ARBA00022519"/>
    </source>
</evidence>
<name>E4T8B3_PALPW</name>
<keyword evidence="14" id="KW-1185">Reference proteome</keyword>
<dbReference type="OrthoDB" id="9814002at2"/>
<dbReference type="Gene3D" id="3.30.1150.10">
    <property type="match status" value="1"/>
</dbReference>
<dbReference type="SUPFAM" id="SSF74653">
    <property type="entry name" value="TolA/TonB C-terminal domain"/>
    <property type="match status" value="1"/>
</dbReference>
<dbReference type="eggNOG" id="COG4219">
    <property type="taxonomic scope" value="Bacteria"/>
</dbReference>
<dbReference type="eggNOG" id="COG0810">
    <property type="taxonomic scope" value="Bacteria"/>
</dbReference>
<evidence type="ECO:0000259" key="12">
    <source>
        <dbReference type="PROSITE" id="PS52015"/>
    </source>
</evidence>
<evidence type="ECO:0000256" key="11">
    <source>
        <dbReference type="SAM" id="Phobius"/>
    </source>
</evidence>
<dbReference type="InterPro" id="IPR039426">
    <property type="entry name" value="TonB-dep_rcpt-like"/>
</dbReference>
<dbReference type="GO" id="GO:0098797">
    <property type="term" value="C:plasma membrane protein complex"/>
    <property type="evidence" value="ECO:0007669"/>
    <property type="project" value="TreeGrafter"/>
</dbReference>
<evidence type="ECO:0000256" key="6">
    <source>
        <dbReference type="ARBA" id="ARBA00022692"/>
    </source>
</evidence>
<dbReference type="InterPro" id="IPR037066">
    <property type="entry name" value="Plug_dom_sf"/>
</dbReference>
<evidence type="ECO:0000256" key="7">
    <source>
        <dbReference type="ARBA" id="ARBA00022927"/>
    </source>
</evidence>
<feature type="domain" description="TonB C-terminal" evidence="12">
    <location>
        <begin position="359"/>
        <end position="455"/>
    </location>
</feature>
<dbReference type="Gene3D" id="2.170.130.10">
    <property type="entry name" value="TonB-dependent receptor, plug domain"/>
    <property type="match status" value="1"/>
</dbReference>
<dbReference type="Pfam" id="PF05569">
    <property type="entry name" value="Peptidase_M56"/>
    <property type="match status" value="1"/>
</dbReference>
<accession>E4T8B3</accession>
<feature type="transmembrane region" description="Helical" evidence="11">
    <location>
        <begin position="6"/>
        <end position="26"/>
    </location>
</feature>
<keyword evidence="9 10" id="KW-0472">Membrane</keyword>
<evidence type="ECO:0000256" key="4">
    <source>
        <dbReference type="ARBA" id="ARBA00022475"/>
    </source>
</evidence>
<protein>
    <submittedName>
        <fullName evidence="13">TonB family protein</fullName>
    </submittedName>
</protein>
<dbReference type="PROSITE" id="PS52016">
    <property type="entry name" value="TONB_DEPENDENT_REC_3"/>
    <property type="match status" value="1"/>
</dbReference>
<feature type="transmembrane region" description="Helical" evidence="11">
    <location>
        <begin position="266"/>
        <end position="285"/>
    </location>
</feature>
<feature type="transmembrane region" description="Helical" evidence="11">
    <location>
        <begin position="92"/>
        <end position="116"/>
    </location>
</feature>
<feature type="transmembrane region" description="Helical" evidence="11">
    <location>
        <begin position="38"/>
        <end position="58"/>
    </location>
</feature>
<keyword evidence="7" id="KW-0653">Protein transport</keyword>
<dbReference type="PANTHER" id="PTHR33446">
    <property type="entry name" value="PROTEIN TONB-RELATED"/>
    <property type="match status" value="1"/>
</dbReference>
<dbReference type="InterPro" id="IPR008756">
    <property type="entry name" value="Peptidase_M56"/>
</dbReference>
<dbReference type="GO" id="GO:0015031">
    <property type="term" value="P:protein transport"/>
    <property type="evidence" value="ECO:0007669"/>
    <property type="project" value="UniProtKB-KW"/>
</dbReference>
<dbReference type="AlphaFoldDB" id="E4T8B3"/>
<gene>
    <name evidence="13" type="ordered locus">Palpr_2828</name>
</gene>
<sequence length="533" mass="59798">MNDALMYFLKVNVAIALFYLFFRLAFYNDTFWKTRRFYLIFSILLSVVYPFISFTGWLEKQEPMQTIVLDYVQLQEVALTPQPTSILTVENILLAVYALVSAVLLVKMLVQLISILRWKWKGDKQLLQGIEIISVKENITPFSFFNMIFINPTLHNEHDTKQILTHELTHARQMHSVDVMVSELTTIVCWINPAAWLLKREIRHNLEFLADSKVVESGFDSKDYQYHLLELSYQTPEIKLGNKFNVAPLKKRITMMNQQKTNKAGILKYSLIVPLALALILSSNAQSIVNSTKKALSAAKSVVVNNKKETQKPVTVITPNEQPVKQELTAAIQNTNPTTQQSDDKKIYTVVESMPQFPGGEKALLKYISQHVQYPADAHKNGVQGSVVVRFTVNESGKVENAVIVRGLYPSIDAEGLKVVSSLPDFIPGEQNGKKVAVYYSLPLQFAIDGGIPSIAGTLNGAAFKSSVVTSQTIKYDGEAPLFVVDGKEVTESDFKAIKPENIQSINTLKKEEAIKVYGDKGKNSVVLITMKK</sequence>
<dbReference type="EMBL" id="CP002345">
    <property type="protein sequence ID" value="ADQ80957.1"/>
    <property type="molecule type" value="Genomic_DNA"/>
</dbReference>
<dbReference type="RefSeq" id="WP_013446326.1">
    <property type="nucleotide sequence ID" value="NC_014734.1"/>
</dbReference>
<keyword evidence="8 11" id="KW-1133">Transmembrane helix</keyword>
<keyword evidence="3 10" id="KW-0813">Transport</keyword>
<dbReference type="PANTHER" id="PTHR33446:SF2">
    <property type="entry name" value="PROTEIN TONB"/>
    <property type="match status" value="1"/>
</dbReference>
<keyword evidence="10" id="KW-1134">Transmembrane beta strand</keyword>
<comment type="similarity">
    <text evidence="10">Belongs to the TonB-dependent receptor family.</text>
</comment>
<keyword evidence="5" id="KW-0997">Cell inner membrane</keyword>
<dbReference type="InterPro" id="IPR006260">
    <property type="entry name" value="TonB/TolA_C"/>
</dbReference>
<dbReference type="KEGG" id="ppn:Palpr_2828"/>
<dbReference type="CDD" id="cd07341">
    <property type="entry name" value="M56_BlaR1_MecR1_like"/>
    <property type="match status" value="1"/>
</dbReference>
<proteinExistence type="inferred from homology"/>
<evidence type="ECO:0000256" key="9">
    <source>
        <dbReference type="ARBA" id="ARBA00023136"/>
    </source>
</evidence>
<keyword evidence="4" id="KW-1003">Cell membrane</keyword>
<dbReference type="PROSITE" id="PS52015">
    <property type="entry name" value="TONB_CTD"/>
    <property type="match status" value="1"/>
</dbReference>
<evidence type="ECO:0000256" key="8">
    <source>
        <dbReference type="ARBA" id="ARBA00022989"/>
    </source>
</evidence>